<evidence type="ECO:0000256" key="2">
    <source>
        <dbReference type="ARBA" id="ARBA00022692"/>
    </source>
</evidence>
<evidence type="ECO:0000256" key="4">
    <source>
        <dbReference type="ARBA" id="ARBA00023136"/>
    </source>
</evidence>
<keyword evidence="7" id="KW-1185">Reference proteome</keyword>
<reference evidence="6 7" key="1">
    <citation type="submission" date="2019-08" db="EMBL/GenBank/DDBJ databases">
        <title>Pelomicrobium methylotrophicum gen. nov., sp. nov. a moderately thermophilic, facultatively anaerobic, lithoautotrophic and methylotrophic bacterium isolated from a terrestrial mud volcano.</title>
        <authorList>
            <person name="Slobodkina G.B."/>
            <person name="Merkel A.Y."/>
            <person name="Slobodkin A.I."/>
        </authorList>
    </citation>
    <scope>NUCLEOTIDE SEQUENCE [LARGE SCALE GENOMIC DNA]</scope>
    <source>
        <strain evidence="6 7">SM250</strain>
    </source>
</reference>
<accession>A0A5C7EKG6</accession>
<sequence>MTAFDYVVLAVIGLSVLVSVMRGAVREVMALGGWVAAFLVANLWAAPLAELLPPAIPGASLKLLVAFLALFVGTLVLAALVTLAVSELVKVAGLSLLDRSMGAVFGLARGVLIVLVGVLLAGLTSVPREPFWREATLSAPLEALATSVKGWLPQQVSQRIRFRDGEPVRSG</sequence>
<feature type="transmembrane region" description="Helical" evidence="5">
    <location>
        <begin position="103"/>
        <end position="123"/>
    </location>
</feature>
<keyword evidence="4 5" id="KW-0472">Membrane</keyword>
<comment type="subcellular location">
    <subcellularLocation>
        <location evidence="1">Membrane</location>
        <topology evidence="1">Multi-pass membrane protein</topology>
    </subcellularLocation>
</comment>
<evidence type="ECO:0000256" key="5">
    <source>
        <dbReference type="SAM" id="Phobius"/>
    </source>
</evidence>
<keyword evidence="2 5" id="KW-0812">Transmembrane</keyword>
<dbReference type="GO" id="GO:0016020">
    <property type="term" value="C:membrane"/>
    <property type="evidence" value="ECO:0007669"/>
    <property type="project" value="UniProtKB-SubCell"/>
</dbReference>
<organism evidence="6 7">
    <name type="scientific">Pelomicrobium methylotrophicum</name>
    <dbReference type="NCBI Taxonomy" id="2602750"/>
    <lineage>
        <taxon>Bacteria</taxon>
        <taxon>Pseudomonadati</taxon>
        <taxon>Pseudomonadota</taxon>
        <taxon>Hydrogenophilia</taxon>
        <taxon>Hydrogenophilia incertae sedis</taxon>
        <taxon>Pelomicrobium</taxon>
    </lineage>
</organism>
<protein>
    <submittedName>
        <fullName evidence="6">CvpA family protein</fullName>
    </submittedName>
</protein>
<dbReference type="Proteomes" id="UP000321201">
    <property type="component" value="Unassembled WGS sequence"/>
</dbReference>
<dbReference type="RefSeq" id="WP_147798858.1">
    <property type="nucleotide sequence ID" value="NZ_VPFL01000004.1"/>
</dbReference>
<dbReference type="InterPro" id="IPR052719">
    <property type="entry name" value="CvpA-like"/>
</dbReference>
<dbReference type="AlphaFoldDB" id="A0A5C7EKG6"/>
<dbReference type="PANTHER" id="PTHR36926:SF1">
    <property type="entry name" value="COLICIN V PRODUCTION PROTEIN"/>
    <property type="match status" value="1"/>
</dbReference>
<evidence type="ECO:0000256" key="1">
    <source>
        <dbReference type="ARBA" id="ARBA00004141"/>
    </source>
</evidence>
<dbReference type="OrthoDB" id="9810601at2"/>
<feature type="transmembrane region" description="Helical" evidence="5">
    <location>
        <begin position="63"/>
        <end position="83"/>
    </location>
</feature>
<dbReference type="GO" id="GO:0009403">
    <property type="term" value="P:toxin biosynthetic process"/>
    <property type="evidence" value="ECO:0007669"/>
    <property type="project" value="InterPro"/>
</dbReference>
<dbReference type="PANTHER" id="PTHR36926">
    <property type="entry name" value="COLICIN V PRODUCTION PROTEIN"/>
    <property type="match status" value="1"/>
</dbReference>
<keyword evidence="3 5" id="KW-1133">Transmembrane helix</keyword>
<gene>
    <name evidence="6" type="ORF">FR698_03790</name>
</gene>
<dbReference type="InParanoid" id="A0A5C7EKG6"/>
<evidence type="ECO:0000256" key="3">
    <source>
        <dbReference type="ARBA" id="ARBA00022989"/>
    </source>
</evidence>
<proteinExistence type="predicted"/>
<evidence type="ECO:0000313" key="6">
    <source>
        <dbReference type="EMBL" id="TXF12777.1"/>
    </source>
</evidence>
<comment type="caution">
    <text evidence="6">The sequence shown here is derived from an EMBL/GenBank/DDBJ whole genome shotgun (WGS) entry which is preliminary data.</text>
</comment>
<dbReference type="Pfam" id="PF02674">
    <property type="entry name" value="Colicin_V"/>
    <property type="match status" value="1"/>
</dbReference>
<feature type="transmembrane region" description="Helical" evidence="5">
    <location>
        <begin position="31"/>
        <end position="51"/>
    </location>
</feature>
<dbReference type="EMBL" id="VPFL01000004">
    <property type="protein sequence ID" value="TXF12777.1"/>
    <property type="molecule type" value="Genomic_DNA"/>
</dbReference>
<name>A0A5C7EKG6_9PROT</name>
<evidence type="ECO:0000313" key="7">
    <source>
        <dbReference type="Proteomes" id="UP000321201"/>
    </source>
</evidence>
<dbReference type="FunCoup" id="A0A5C7EKG6">
    <property type="interactions" value="145"/>
</dbReference>
<feature type="transmembrane region" description="Helical" evidence="5">
    <location>
        <begin position="7"/>
        <end position="25"/>
    </location>
</feature>
<dbReference type="InterPro" id="IPR003825">
    <property type="entry name" value="Colicin-V_CvpA"/>
</dbReference>